<reference evidence="14 15" key="1">
    <citation type="journal article" date="2024" name="Proc. Natl. Acad. Sci. U.S.A.">
        <title>The genetic regulatory architecture and epigenomic basis for age-related changes in rattlesnake venom.</title>
        <authorList>
            <person name="Hogan M.P."/>
            <person name="Holding M.L."/>
            <person name="Nystrom G.S."/>
            <person name="Colston T.J."/>
            <person name="Bartlett D.A."/>
            <person name="Mason A.J."/>
            <person name="Ellsworth S.A."/>
            <person name="Rautsaw R.M."/>
            <person name="Lawrence K.C."/>
            <person name="Strickland J.L."/>
            <person name="He B."/>
            <person name="Fraser P."/>
            <person name="Margres M.J."/>
            <person name="Gilbert D.M."/>
            <person name="Gibbs H.L."/>
            <person name="Parkinson C.L."/>
            <person name="Rokyta D.R."/>
        </authorList>
    </citation>
    <scope>NUCLEOTIDE SEQUENCE [LARGE SCALE GENOMIC DNA]</scope>
    <source>
        <strain evidence="14">DRR0105</strain>
    </source>
</reference>
<dbReference type="InterPro" id="IPR017978">
    <property type="entry name" value="GPCR_3_C"/>
</dbReference>
<dbReference type="GO" id="GO:0004930">
    <property type="term" value="F:G protein-coupled receptor activity"/>
    <property type="evidence" value="ECO:0007669"/>
    <property type="project" value="UniProtKB-KW"/>
</dbReference>
<evidence type="ECO:0000256" key="10">
    <source>
        <dbReference type="ARBA" id="ARBA00023180"/>
    </source>
</evidence>
<dbReference type="SUPFAM" id="SSF53822">
    <property type="entry name" value="Periplasmic binding protein-like I"/>
    <property type="match status" value="1"/>
</dbReference>
<evidence type="ECO:0000256" key="12">
    <source>
        <dbReference type="SAM" id="Phobius"/>
    </source>
</evidence>
<dbReference type="CDD" id="cd00064">
    <property type="entry name" value="FU"/>
    <property type="match status" value="1"/>
</dbReference>
<comment type="caution">
    <text evidence="14">The sequence shown here is derived from an EMBL/GenBank/DDBJ whole genome shotgun (WGS) entry which is preliminary data.</text>
</comment>
<keyword evidence="9 14" id="KW-0675">Receptor</keyword>
<feature type="transmembrane region" description="Helical" evidence="12">
    <location>
        <begin position="669"/>
        <end position="690"/>
    </location>
</feature>
<keyword evidence="8 12" id="KW-0472">Membrane</keyword>
<feature type="transmembrane region" description="Helical" evidence="12">
    <location>
        <begin position="825"/>
        <end position="845"/>
    </location>
</feature>
<dbReference type="FunFam" id="2.10.50.30:FF:000002">
    <property type="entry name" value="Vomeronasal 2 receptor, h1"/>
    <property type="match status" value="1"/>
</dbReference>
<dbReference type="InterPro" id="IPR004073">
    <property type="entry name" value="GPCR_3_vmron_rcpt_2"/>
</dbReference>
<keyword evidence="7" id="KW-0297">G-protein coupled receptor</keyword>
<evidence type="ECO:0000256" key="7">
    <source>
        <dbReference type="ARBA" id="ARBA00023040"/>
    </source>
</evidence>
<keyword evidence="11" id="KW-0807">Transducer</keyword>
<dbReference type="PROSITE" id="PS50259">
    <property type="entry name" value="G_PROTEIN_RECEP_F3_4"/>
    <property type="match status" value="1"/>
</dbReference>
<feature type="transmembrane region" description="Helical" evidence="12">
    <location>
        <begin position="790"/>
        <end position="813"/>
    </location>
</feature>
<evidence type="ECO:0000256" key="2">
    <source>
        <dbReference type="ARBA" id="ARBA00007242"/>
    </source>
</evidence>
<feature type="domain" description="G-protein coupled receptors family 3 profile" evidence="13">
    <location>
        <begin position="631"/>
        <end position="895"/>
    </location>
</feature>
<dbReference type="PRINTS" id="PR01535">
    <property type="entry name" value="VOMERONASL2R"/>
</dbReference>
<proteinExistence type="inferred from homology"/>
<dbReference type="FunFam" id="3.40.50.2300:FF:000024">
    <property type="entry name" value="Vomeronasal 2, receptor 73"/>
    <property type="match status" value="1"/>
</dbReference>
<evidence type="ECO:0000256" key="8">
    <source>
        <dbReference type="ARBA" id="ARBA00023136"/>
    </source>
</evidence>
<evidence type="ECO:0000259" key="13">
    <source>
        <dbReference type="PROSITE" id="PS50259"/>
    </source>
</evidence>
<dbReference type="Gene3D" id="3.40.50.2300">
    <property type="match status" value="2"/>
</dbReference>
<dbReference type="PANTHER" id="PTHR24061:SF599">
    <property type="entry name" value="G-PROTEIN COUPLED RECEPTORS FAMILY 3 PROFILE DOMAIN-CONTAINING PROTEIN"/>
    <property type="match status" value="1"/>
</dbReference>
<dbReference type="Pfam" id="PF00003">
    <property type="entry name" value="7tm_3"/>
    <property type="match status" value="1"/>
</dbReference>
<keyword evidence="3" id="KW-1003">Cell membrane</keyword>
<dbReference type="InterPro" id="IPR000068">
    <property type="entry name" value="GPCR_3_Ca_sens_rcpt-rel"/>
</dbReference>
<evidence type="ECO:0000313" key="15">
    <source>
        <dbReference type="Proteomes" id="UP001474421"/>
    </source>
</evidence>
<keyword evidence="4 12" id="KW-0812">Transmembrane</keyword>
<feature type="transmembrane region" description="Helical" evidence="12">
    <location>
        <begin position="851"/>
        <end position="873"/>
    </location>
</feature>
<dbReference type="InterPro" id="IPR001828">
    <property type="entry name" value="ANF_lig-bd_rcpt"/>
</dbReference>
<dbReference type="Proteomes" id="UP001474421">
    <property type="component" value="Unassembled WGS sequence"/>
</dbReference>
<protein>
    <submittedName>
        <fullName evidence="14">Type-2 vomeronasal receptor</fullName>
    </submittedName>
</protein>
<evidence type="ECO:0000256" key="5">
    <source>
        <dbReference type="ARBA" id="ARBA00022729"/>
    </source>
</evidence>
<dbReference type="GO" id="GO:0005886">
    <property type="term" value="C:plasma membrane"/>
    <property type="evidence" value="ECO:0007669"/>
    <property type="project" value="UniProtKB-SubCell"/>
</dbReference>
<dbReference type="CDD" id="cd15283">
    <property type="entry name" value="7tmC_V2R_pheromone"/>
    <property type="match status" value="1"/>
</dbReference>
<organism evidence="14 15">
    <name type="scientific">Crotalus adamanteus</name>
    <name type="common">Eastern diamondback rattlesnake</name>
    <dbReference type="NCBI Taxonomy" id="8729"/>
    <lineage>
        <taxon>Eukaryota</taxon>
        <taxon>Metazoa</taxon>
        <taxon>Chordata</taxon>
        <taxon>Craniata</taxon>
        <taxon>Vertebrata</taxon>
        <taxon>Euteleostomi</taxon>
        <taxon>Lepidosauria</taxon>
        <taxon>Squamata</taxon>
        <taxon>Bifurcata</taxon>
        <taxon>Unidentata</taxon>
        <taxon>Episquamata</taxon>
        <taxon>Toxicofera</taxon>
        <taxon>Serpentes</taxon>
        <taxon>Colubroidea</taxon>
        <taxon>Viperidae</taxon>
        <taxon>Crotalinae</taxon>
        <taxon>Crotalus</taxon>
    </lineage>
</organism>
<evidence type="ECO:0000256" key="11">
    <source>
        <dbReference type="ARBA" id="ARBA00023224"/>
    </source>
</evidence>
<feature type="transmembrane region" description="Helical" evidence="12">
    <location>
        <begin position="631"/>
        <end position="657"/>
    </location>
</feature>
<dbReference type="InterPro" id="IPR038550">
    <property type="entry name" value="GPCR_3_9-Cys_sf"/>
</dbReference>
<keyword evidence="5" id="KW-0732">Signal</keyword>
<feature type="transmembrane region" description="Helical" evidence="12">
    <location>
        <begin position="742"/>
        <end position="763"/>
    </location>
</feature>
<gene>
    <name evidence="14" type="ORF">NXF25_021084</name>
</gene>
<comment type="similarity">
    <text evidence="2">Belongs to the G-protein coupled receptor 3 family.</text>
</comment>
<dbReference type="Pfam" id="PF01094">
    <property type="entry name" value="ANF_receptor"/>
    <property type="match status" value="1"/>
</dbReference>
<evidence type="ECO:0000256" key="9">
    <source>
        <dbReference type="ARBA" id="ARBA00023170"/>
    </source>
</evidence>
<dbReference type="AlphaFoldDB" id="A0AAW1B6F9"/>
<dbReference type="Gene3D" id="2.10.50.30">
    <property type="entry name" value="GPCR, family 3, nine cysteines domain"/>
    <property type="match status" value="1"/>
</dbReference>
<keyword evidence="15" id="KW-1185">Reference proteome</keyword>
<sequence length="896" mass="102739">MLLVMITAIFLLFSMYLLRWDGRSKVLTVQTFLLLFFLPENVTESFKTMCHQPSKDPEELRGNKDDVVLGAFISIVFSDLSLVNFIKQPNTSKVGLMITKDYQHVLSTYFAIHEINKNIKLLPNTTLEIDIFEHSFIANFAIQNILNFLFLKQGNALNYNCVRRMKSKLWDVIGGITSHSSVHIAHILNTYKIPQLSYGSFDPVLSDKRQFPSFFSMAPNEHVQYEGTVHLLKHFGWNWIGLLISDNESGEGFLQNLQPKLLKNDICIALRELIPVIKTLKLDEDIFTRLDDITIAISLTKTNVFLVSGDMQSMMSLQMILRNTESMNWPMDHRVWVITSQWDVTAVYLRQNKLPAQILNGSLFFSLHTNIVPRFQEFFEKMNPYFDSFLFLDWFWASAFHCTIPPYYNGEKYCTGYEELGRLPGSLFEMTMSGESYNIYNGVHSAAHALQAIHSTRANPAFLRNQNRENLWDVQPWQLHHFLRHLHFNNSAGDEIFFDEKGNFDPGYDIQNLVTFHNNSFQRLQVGRMDSRAPNGKKFSLNEDAILWHHKFQQVPPRSKCVESCHQGCMKVIQEGTQACCYNCIKCPEGRISVQIDADQCKRCPEDQYPNEAKDHCLPKSFSYLSYSEPLGVTLTFLILFFSGTLILVSMTFILHWETPIVKANNRNITCILLSSLLLCFLCSLLFIGWPGEMTCFLRQTIFGTVFSISISCILAKTILVVLAFVASKPGNQMRKWLGKRLAGSIIVICSFIQGIICVVWWITFPPFPEFDMHSQMDKIIVQCNEGSNFMFYIVLSYLGLLASISFTVAFFARKLPNTFNEAKLITFSMLVFCSVWVSFIPAYLSTRGKYIVSVEIFSILASTAGLLGCIFLPKCYIILLKPHLNTKEHLSKRTV</sequence>
<keyword evidence="10" id="KW-0325">Glycoprotein</keyword>
<evidence type="ECO:0000313" key="14">
    <source>
        <dbReference type="EMBL" id="KAK9397723.1"/>
    </source>
</evidence>
<dbReference type="Pfam" id="PF07562">
    <property type="entry name" value="NCD3G"/>
    <property type="match status" value="1"/>
</dbReference>
<name>A0AAW1B6F9_CROAD</name>
<accession>A0AAW1B6F9</accession>
<comment type="subcellular location">
    <subcellularLocation>
        <location evidence="1">Cell membrane</location>
        <topology evidence="1">Multi-pass membrane protein</topology>
    </subcellularLocation>
</comment>
<dbReference type="InterPro" id="IPR028082">
    <property type="entry name" value="Peripla_BP_I"/>
</dbReference>
<dbReference type="EMBL" id="JAOTOJ010000008">
    <property type="protein sequence ID" value="KAK9397723.1"/>
    <property type="molecule type" value="Genomic_DNA"/>
</dbReference>
<dbReference type="InterPro" id="IPR000337">
    <property type="entry name" value="GPCR_3"/>
</dbReference>
<dbReference type="PRINTS" id="PR00248">
    <property type="entry name" value="GPCRMGR"/>
</dbReference>
<dbReference type="PANTHER" id="PTHR24061">
    <property type="entry name" value="CALCIUM-SENSING RECEPTOR-RELATED"/>
    <property type="match status" value="1"/>
</dbReference>
<evidence type="ECO:0000256" key="6">
    <source>
        <dbReference type="ARBA" id="ARBA00022989"/>
    </source>
</evidence>
<feature type="transmembrane region" description="Helical" evidence="12">
    <location>
        <begin position="702"/>
        <end position="726"/>
    </location>
</feature>
<evidence type="ECO:0000256" key="1">
    <source>
        <dbReference type="ARBA" id="ARBA00004651"/>
    </source>
</evidence>
<dbReference type="InterPro" id="IPR011500">
    <property type="entry name" value="GPCR_3_9-Cys_dom"/>
</dbReference>
<evidence type="ECO:0000256" key="3">
    <source>
        <dbReference type="ARBA" id="ARBA00022475"/>
    </source>
</evidence>
<keyword evidence="6 12" id="KW-1133">Transmembrane helix</keyword>
<evidence type="ECO:0000256" key="4">
    <source>
        <dbReference type="ARBA" id="ARBA00022692"/>
    </source>
</evidence>
<dbReference type="InterPro" id="IPR006212">
    <property type="entry name" value="Furin_repeat"/>
</dbReference>
<dbReference type="InterPro" id="IPR017979">
    <property type="entry name" value="GPCR_3_CS"/>
</dbReference>
<dbReference type="PROSITE" id="PS00981">
    <property type="entry name" value="G_PROTEIN_RECEP_F3_3"/>
    <property type="match status" value="1"/>
</dbReference>